<feature type="compositionally biased region" description="Polar residues" evidence="1">
    <location>
        <begin position="281"/>
        <end position="294"/>
    </location>
</feature>
<evidence type="ECO:0008006" key="5">
    <source>
        <dbReference type="Google" id="ProtNLM"/>
    </source>
</evidence>
<evidence type="ECO:0000256" key="2">
    <source>
        <dbReference type="SAM" id="Phobius"/>
    </source>
</evidence>
<feature type="region of interest" description="Disordered" evidence="1">
    <location>
        <begin position="235"/>
        <end position="322"/>
    </location>
</feature>
<comment type="caution">
    <text evidence="3">The sequence shown here is derived from an EMBL/GenBank/DDBJ whole genome shotgun (WGS) entry which is preliminary data.</text>
</comment>
<feature type="region of interest" description="Disordered" evidence="1">
    <location>
        <begin position="368"/>
        <end position="393"/>
    </location>
</feature>
<proteinExistence type="predicted"/>
<feature type="transmembrane region" description="Helical" evidence="2">
    <location>
        <begin position="207"/>
        <end position="226"/>
    </location>
</feature>
<organism evidence="3 4">
    <name type="scientific">Candidula unifasciata</name>
    <dbReference type="NCBI Taxonomy" id="100452"/>
    <lineage>
        <taxon>Eukaryota</taxon>
        <taxon>Metazoa</taxon>
        <taxon>Spiralia</taxon>
        <taxon>Lophotrochozoa</taxon>
        <taxon>Mollusca</taxon>
        <taxon>Gastropoda</taxon>
        <taxon>Heterobranchia</taxon>
        <taxon>Euthyneura</taxon>
        <taxon>Panpulmonata</taxon>
        <taxon>Eupulmonata</taxon>
        <taxon>Stylommatophora</taxon>
        <taxon>Helicina</taxon>
        <taxon>Helicoidea</taxon>
        <taxon>Geomitridae</taxon>
        <taxon>Candidula</taxon>
    </lineage>
</organism>
<dbReference type="Gene3D" id="1.20.1250.20">
    <property type="entry name" value="MFS general substrate transporter like domains"/>
    <property type="match status" value="2"/>
</dbReference>
<keyword evidence="2" id="KW-0812">Transmembrane</keyword>
<dbReference type="AlphaFoldDB" id="A0A8S4A1B9"/>
<feature type="transmembrane region" description="Helical" evidence="2">
    <location>
        <begin position="177"/>
        <end position="195"/>
    </location>
</feature>
<dbReference type="InterPro" id="IPR011701">
    <property type="entry name" value="MFS"/>
</dbReference>
<feature type="transmembrane region" description="Helical" evidence="2">
    <location>
        <begin position="443"/>
        <end position="461"/>
    </location>
</feature>
<accession>A0A8S4A1B9</accession>
<dbReference type="InterPro" id="IPR050327">
    <property type="entry name" value="Proton-linked_MCT"/>
</dbReference>
<feature type="transmembrane region" description="Helical" evidence="2">
    <location>
        <begin position="408"/>
        <end position="431"/>
    </location>
</feature>
<feature type="transmembrane region" description="Helical" evidence="2">
    <location>
        <begin position="85"/>
        <end position="106"/>
    </location>
</feature>
<dbReference type="GO" id="GO:0008028">
    <property type="term" value="F:monocarboxylic acid transmembrane transporter activity"/>
    <property type="evidence" value="ECO:0007669"/>
    <property type="project" value="TreeGrafter"/>
</dbReference>
<dbReference type="InterPro" id="IPR036259">
    <property type="entry name" value="MFS_trans_sf"/>
</dbReference>
<dbReference type="SUPFAM" id="SSF103473">
    <property type="entry name" value="MFS general substrate transporter"/>
    <property type="match status" value="1"/>
</dbReference>
<dbReference type="Pfam" id="PF07690">
    <property type="entry name" value="MFS_1"/>
    <property type="match status" value="1"/>
</dbReference>
<dbReference type="EMBL" id="CAJHNH020007890">
    <property type="protein sequence ID" value="CAG5135094.1"/>
    <property type="molecule type" value="Genomic_DNA"/>
</dbReference>
<keyword evidence="2" id="KW-0472">Membrane</keyword>
<feature type="transmembrane region" description="Helical" evidence="2">
    <location>
        <begin position="468"/>
        <end position="488"/>
    </location>
</feature>
<feature type="transmembrane region" description="Helical" evidence="2">
    <location>
        <begin position="565"/>
        <end position="587"/>
    </location>
</feature>
<reference evidence="3" key="1">
    <citation type="submission" date="2021-04" db="EMBL/GenBank/DDBJ databases">
        <authorList>
            <consortium name="Molecular Ecology Group"/>
        </authorList>
    </citation>
    <scope>NUCLEOTIDE SEQUENCE</scope>
</reference>
<protein>
    <recommendedName>
        <fullName evidence="5">Monocarboxylate transporter</fullName>
    </recommendedName>
</protein>
<dbReference type="PANTHER" id="PTHR11360">
    <property type="entry name" value="MONOCARBOXYLATE TRANSPORTER"/>
    <property type="match status" value="1"/>
</dbReference>
<feature type="compositionally biased region" description="Basic and acidic residues" evidence="1">
    <location>
        <begin position="249"/>
        <end position="278"/>
    </location>
</feature>
<feature type="transmembrane region" description="Helical" evidence="2">
    <location>
        <begin position="118"/>
        <end position="137"/>
    </location>
</feature>
<keyword evidence="4" id="KW-1185">Reference proteome</keyword>
<name>A0A8S4A1B9_9EUPU</name>
<dbReference type="Proteomes" id="UP000678393">
    <property type="component" value="Unassembled WGS sequence"/>
</dbReference>
<feature type="transmembrane region" description="Helical" evidence="2">
    <location>
        <begin position="143"/>
        <end position="165"/>
    </location>
</feature>
<feature type="transmembrane region" description="Helical" evidence="2">
    <location>
        <begin position="500"/>
        <end position="523"/>
    </location>
</feature>
<dbReference type="PANTHER" id="PTHR11360:SF306">
    <property type="entry name" value="RE01051P"/>
    <property type="match status" value="1"/>
</dbReference>
<dbReference type="OrthoDB" id="6499973at2759"/>
<sequence length="614" mass="67111">MAMPRSNGAVGRNLVMETSDDVDSVQSGNSSKVVYTSRSAHPVDHGWAWVVMFGSFGVHFLSFGFIRSFGILFLEFQAKFEASSAMTAVVVGVQFCVYSISTFLVVNVVLKRFSVRQSCLLGCCLQSLGILLNGIVADIRYLLFTQGVLFGIGLALIYCPSLIIISQYFDSRRAISTAMAASGVSAGGVTLPFLMRYFVENYGLRGGLMLLSAVMFNQAVFVSLFTPPSQYTFVESGTSKKGHVSSDINMKEATRNDNEEGSLHREIPTSVHDRKLDESVESSSPLDPISNRSSDTNESKLKMSNQNKTKQFRERGNSATSQDMSLLQKDPLQAHSWKDSVLGVLPTSGTDLYGSLYDVSSQKIVPCARNQSPSNGRYELSDTDVDDGKNTKGKTRWRCRLPPVTRTLHFWILLVFFACGGTGSGLPPIFLPPLAKEKGMNDKASFLLMMSAATEVIGRLLPGVILHLGIMGPCTVLIAPLVACGTLYQFTALYDDFGSLLAMALLIGLFTGSFWTMQSLVVIDIYGLDKLGPMLGFYVLIVGLSLGASNPFSGLLRDLSGSYSVTFHFFGIVYYIAALMMVIVLVLKRISSKKRRDAAISDQNMQLMSTQDRV</sequence>
<evidence type="ECO:0000256" key="1">
    <source>
        <dbReference type="SAM" id="MobiDB-lite"/>
    </source>
</evidence>
<evidence type="ECO:0000313" key="4">
    <source>
        <dbReference type="Proteomes" id="UP000678393"/>
    </source>
</evidence>
<evidence type="ECO:0000313" key="3">
    <source>
        <dbReference type="EMBL" id="CAG5135094.1"/>
    </source>
</evidence>
<feature type="transmembrane region" description="Helical" evidence="2">
    <location>
        <begin position="535"/>
        <end position="553"/>
    </location>
</feature>
<feature type="transmembrane region" description="Helical" evidence="2">
    <location>
        <begin position="47"/>
        <end position="73"/>
    </location>
</feature>
<keyword evidence="2" id="KW-1133">Transmembrane helix</keyword>
<gene>
    <name evidence="3" type="ORF">CUNI_LOCUS20652</name>
</gene>